<dbReference type="AlphaFoldDB" id="A0AAD7H9U7"/>
<dbReference type="CDD" id="cd21037">
    <property type="entry name" value="MLKL_NTD"/>
    <property type="match status" value="1"/>
</dbReference>
<evidence type="ECO:0000313" key="2">
    <source>
        <dbReference type="EMBL" id="KAJ7715892.1"/>
    </source>
</evidence>
<sequence>MLFSLPSRARLKHPPKGGRLKLSSSPKTKLLSDVLWTSMVALKKSADAFPPLKSAVCGTMALWDIVKRAKHSKADACAIALRAQEILHIIADAVPDASAIPEPMLRSITRFTVLLDDIGCSMQIVSDTPTVTRLMHLNRNEQMLQRIRTQLDEAQRDFDTASNLRIEVQQAQLALKHSETHLEIKGLSQTAHRSNTYTRFIVFLAVP</sequence>
<keyword evidence="3" id="KW-1185">Reference proteome</keyword>
<gene>
    <name evidence="2" type="ORF">B0H16DRAFT_1614944</name>
</gene>
<dbReference type="EMBL" id="JARKIB010000300">
    <property type="protein sequence ID" value="KAJ7715892.1"/>
    <property type="molecule type" value="Genomic_DNA"/>
</dbReference>
<accession>A0AAD7H9U7</accession>
<comment type="caution">
    <text evidence="2">The sequence shown here is derived from an EMBL/GenBank/DDBJ whole genome shotgun (WGS) entry which is preliminary data.</text>
</comment>
<dbReference type="InterPro" id="IPR059179">
    <property type="entry name" value="MLKL-like_MCAfunc"/>
</dbReference>
<evidence type="ECO:0000256" key="1">
    <source>
        <dbReference type="SAM" id="Coils"/>
    </source>
</evidence>
<proteinExistence type="predicted"/>
<dbReference type="Proteomes" id="UP001215598">
    <property type="component" value="Unassembled WGS sequence"/>
</dbReference>
<name>A0AAD7H9U7_9AGAR</name>
<protein>
    <submittedName>
        <fullName evidence="2">Uncharacterized protein</fullName>
    </submittedName>
</protein>
<evidence type="ECO:0000313" key="3">
    <source>
        <dbReference type="Proteomes" id="UP001215598"/>
    </source>
</evidence>
<feature type="coiled-coil region" evidence="1">
    <location>
        <begin position="137"/>
        <end position="164"/>
    </location>
</feature>
<reference evidence="2" key="1">
    <citation type="submission" date="2023-03" db="EMBL/GenBank/DDBJ databases">
        <title>Massive genome expansion in bonnet fungi (Mycena s.s.) driven by repeated elements and novel gene families across ecological guilds.</title>
        <authorList>
            <consortium name="Lawrence Berkeley National Laboratory"/>
            <person name="Harder C.B."/>
            <person name="Miyauchi S."/>
            <person name="Viragh M."/>
            <person name="Kuo A."/>
            <person name="Thoen E."/>
            <person name="Andreopoulos B."/>
            <person name="Lu D."/>
            <person name="Skrede I."/>
            <person name="Drula E."/>
            <person name="Henrissat B."/>
            <person name="Morin E."/>
            <person name="Kohler A."/>
            <person name="Barry K."/>
            <person name="LaButti K."/>
            <person name="Morin E."/>
            <person name="Salamov A."/>
            <person name="Lipzen A."/>
            <person name="Mereny Z."/>
            <person name="Hegedus B."/>
            <person name="Baldrian P."/>
            <person name="Stursova M."/>
            <person name="Weitz H."/>
            <person name="Taylor A."/>
            <person name="Grigoriev I.V."/>
            <person name="Nagy L.G."/>
            <person name="Martin F."/>
            <person name="Kauserud H."/>
        </authorList>
    </citation>
    <scope>NUCLEOTIDE SEQUENCE</scope>
    <source>
        <strain evidence="2">CBHHK182m</strain>
    </source>
</reference>
<keyword evidence="1" id="KW-0175">Coiled coil</keyword>
<organism evidence="2 3">
    <name type="scientific">Mycena metata</name>
    <dbReference type="NCBI Taxonomy" id="1033252"/>
    <lineage>
        <taxon>Eukaryota</taxon>
        <taxon>Fungi</taxon>
        <taxon>Dikarya</taxon>
        <taxon>Basidiomycota</taxon>
        <taxon>Agaricomycotina</taxon>
        <taxon>Agaricomycetes</taxon>
        <taxon>Agaricomycetidae</taxon>
        <taxon>Agaricales</taxon>
        <taxon>Marasmiineae</taxon>
        <taxon>Mycenaceae</taxon>
        <taxon>Mycena</taxon>
    </lineage>
</organism>